<evidence type="ECO:0000313" key="9">
    <source>
        <dbReference type="EMBL" id="EJD75579.1"/>
    </source>
</evidence>
<dbReference type="CTD" id="9946469"/>
<dbReference type="OrthoDB" id="2130750at2759"/>
<feature type="domain" description="CAP-Gly" evidence="8">
    <location>
        <begin position="48"/>
        <end position="90"/>
    </location>
</feature>
<dbReference type="GO" id="GO:0005874">
    <property type="term" value="C:microtubule"/>
    <property type="evidence" value="ECO:0007669"/>
    <property type="project" value="UniProtKB-KW"/>
</dbReference>
<dbReference type="SUPFAM" id="SSF74924">
    <property type="entry name" value="Cap-Gly domain"/>
    <property type="match status" value="2"/>
</dbReference>
<protein>
    <submittedName>
        <fullName evidence="9">CAP-Gly domain-containing protein</fullName>
    </submittedName>
</protein>
<dbReference type="PROSITE" id="PS00845">
    <property type="entry name" value="CAP_GLY_1"/>
    <property type="match status" value="2"/>
</dbReference>
<dbReference type="InterPro" id="IPR000938">
    <property type="entry name" value="CAP-Gly_domain"/>
</dbReference>
<feature type="coiled-coil region" evidence="7">
    <location>
        <begin position="1123"/>
        <end position="1157"/>
    </location>
</feature>
<gene>
    <name evidence="9" type="ORF">LOAG_17294</name>
</gene>
<dbReference type="Pfam" id="PF01302">
    <property type="entry name" value="CAP_GLY"/>
    <property type="match status" value="2"/>
</dbReference>
<accession>A0A1S0UJ10</accession>
<evidence type="ECO:0000256" key="4">
    <source>
        <dbReference type="ARBA" id="ARBA00022737"/>
    </source>
</evidence>
<reference evidence="9" key="1">
    <citation type="submission" date="2012-04" db="EMBL/GenBank/DDBJ databases">
        <title>The Genome Sequence of Loa loa.</title>
        <authorList>
            <consortium name="The Broad Institute Genome Sequencing Platform"/>
            <consortium name="Broad Institute Genome Sequencing Center for Infectious Disease"/>
            <person name="Nutman T.B."/>
            <person name="Fink D.L."/>
            <person name="Russ C."/>
            <person name="Young S."/>
            <person name="Zeng Q."/>
            <person name="Gargeya S."/>
            <person name="Alvarado L."/>
            <person name="Berlin A."/>
            <person name="Chapman S.B."/>
            <person name="Chen Z."/>
            <person name="Freedman E."/>
            <person name="Gellesch M."/>
            <person name="Goldberg J."/>
            <person name="Griggs A."/>
            <person name="Gujja S."/>
            <person name="Heilman E.R."/>
            <person name="Heiman D."/>
            <person name="Howarth C."/>
            <person name="Mehta T."/>
            <person name="Neiman D."/>
            <person name="Pearson M."/>
            <person name="Roberts A."/>
            <person name="Saif S."/>
            <person name="Shea T."/>
            <person name="Shenoy N."/>
            <person name="Sisk P."/>
            <person name="Stolte C."/>
            <person name="Sykes S."/>
            <person name="White J."/>
            <person name="Yandava C."/>
            <person name="Haas B."/>
            <person name="Henn M.R."/>
            <person name="Nusbaum C."/>
            <person name="Birren B."/>
        </authorList>
    </citation>
    <scope>NUCLEOTIDE SEQUENCE [LARGE SCALE GENOMIC DNA]</scope>
</reference>
<feature type="coiled-coil region" evidence="7">
    <location>
        <begin position="983"/>
        <end position="1087"/>
    </location>
</feature>
<keyword evidence="5 7" id="KW-0175">Coiled coil</keyword>
<name>A0A1S0UJ10_LOALO</name>
<feature type="domain" description="CAP-Gly" evidence="8">
    <location>
        <begin position="138"/>
        <end position="180"/>
    </location>
</feature>
<evidence type="ECO:0000259" key="8">
    <source>
        <dbReference type="PROSITE" id="PS50245"/>
    </source>
</evidence>
<keyword evidence="3" id="KW-0493">Microtubule</keyword>
<evidence type="ECO:0000256" key="7">
    <source>
        <dbReference type="SAM" id="Coils"/>
    </source>
</evidence>
<dbReference type="InParanoid" id="A0A1S0UJ10"/>
<keyword evidence="2" id="KW-0963">Cytoplasm</keyword>
<dbReference type="PROSITE" id="PS50245">
    <property type="entry name" value="CAP_GLY_2"/>
    <property type="match status" value="2"/>
</dbReference>
<dbReference type="InterPro" id="IPR036859">
    <property type="entry name" value="CAP-Gly_dom_sf"/>
</dbReference>
<organism evidence="9">
    <name type="scientific">Loa loa</name>
    <name type="common">Eye worm</name>
    <name type="synonym">Filaria loa</name>
    <dbReference type="NCBI Taxonomy" id="7209"/>
    <lineage>
        <taxon>Eukaryota</taxon>
        <taxon>Metazoa</taxon>
        <taxon>Ecdysozoa</taxon>
        <taxon>Nematoda</taxon>
        <taxon>Chromadorea</taxon>
        <taxon>Rhabditida</taxon>
        <taxon>Spirurina</taxon>
        <taxon>Spiruromorpha</taxon>
        <taxon>Filarioidea</taxon>
        <taxon>Onchocercidae</taxon>
        <taxon>Loa</taxon>
    </lineage>
</organism>
<dbReference type="Pfam" id="PF16641">
    <property type="entry name" value="CLIP1_ZNF"/>
    <property type="match status" value="2"/>
</dbReference>
<dbReference type="EMBL" id="JH712124">
    <property type="protein sequence ID" value="EJD75579.1"/>
    <property type="molecule type" value="Genomic_DNA"/>
</dbReference>
<dbReference type="GeneID" id="9946469"/>
<evidence type="ECO:0000256" key="3">
    <source>
        <dbReference type="ARBA" id="ARBA00022701"/>
    </source>
</evidence>
<feature type="coiled-coil region" evidence="7">
    <location>
        <begin position="544"/>
        <end position="919"/>
    </location>
</feature>
<comment type="subcellular location">
    <subcellularLocation>
        <location evidence="1">Cytoplasm</location>
        <location evidence="1">Cytoskeleton</location>
    </subcellularLocation>
</comment>
<keyword evidence="4" id="KW-0677">Repeat</keyword>
<evidence type="ECO:0000256" key="5">
    <source>
        <dbReference type="ARBA" id="ARBA00023054"/>
    </source>
</evidence>
<proteinExistence type="predicted"/>
<dbReference type="Gene3D" id="2.30.30.190">
    <property type="entry name" value="CAP Gly-rich-like domain"/>
    <property type="match status" value="2"/>
</dbReference>
<dbReference type="RefSeq" id="XP_020306434.1">
    <property type="nucleotide sequence ID" value="XM_020449955.1"/>
</dbReference>
<evidence type="ECO:0000256" key="6">
    <source>
        <dbReference type="ARBA" id="ARBA00023212"/>
    </source>
</evidence>
<dbReference type="PANTHER" id="PTHR18916">
    <property type="entry name" value="DYNACTIN 1-RELATED MICROTUBULE-BINDING"/>
    <property type="match status" value="1"/>
</dbReference>
<dbReference type="InterPro" id="IPR032108">
    <property type="entry name" value="CLIP1_ZNF"/>
</dbReference>
<evidence type="ECO:0000256" key="1">
    <source>
        <dbReference type="ARBA" id="ARBA00004245"/>
    </source>
</evidence>
<dbReference type="PANTHER" id="PTHR18916:SF93">
    <property type="entry name" value="RESTIN HOMOLOG"/>
    <property type="match status" value="1"/>
</dbReference>
<dbReference type="KEGG" id="loa:LOAG_17294"/>
<keyword evidence="6" id="KW-0206">Cytoskeleton</keyword>
<feature type="coiled-coil region" evidence="7">
    <location>
        <begin position="316"/>
        <end position="473"/>
    </location>
</feature>
<evidence type="ECO:0000256" key="2">
    <source>
        <dbReference type="ARBA" id="ARBA00022490"/>
    </source>
</evidence>
<dbReference type="SMART" id="SM01052">
    <property type="entry name" value="CAP_GLY"/>
    <property type="match status" value="2"/>
</dbReference>
<dbReference type="OMA" id="XSLNELR"/>
<sequence>MAESKALGGLVRSTSKESIISAISHVGDWEIGDRCQIGGRMGNIVYIGPAKFAPGEWIGVVLDHPLGKNDGSVDGHRYFSCEPNHGLFCKASKLKHIQSSSLSTETSQNNPFCKEYGLEIGDRVIVSGGKYGRLRFLGNTDFKEGVWAGIELDQPLGKNDGSVQGKRYFTCKAPYGLFATALKVSRAPEQTSTKFKINLSYEKPRIKDKAEMKLSTSQFRNVSQGENGYAKSYVCDEKSHAMPEVRLTPCRPSCDFAIRHTKTSALRQRSGSHESLSSIGASSIASSRISKYNFATPRSVQRPFIISSTRGQEDLFKAIQESLKEKETHLEQMIRERDLERNEMAALSNRCELAEAKATQLESTKTLTDQQLEALKVILDETEAKFKVADNTINNLTIQLKEKKDALEDLTFRYDEEIILKAEMAEKIAELEKRSVINKSENEGTTKVMIGEMEKTKLQLEELKKQCSAFEQEKRSICAGMKNILSIYKQDFTELMQLLSPNDVVGSMDENETEATDDDRDLSKQLEIIMKKLNCLMDHNKAIKKAVQEKLESNKGEIKDLAAQLKNLNKSMDDKIVSTSQKDEELTVCQETVYQLRNELEKVEKRRAKLKEAYDALEISNNALLKNFDHLNKKNAEMTGKIESEKKEHSAEITRLNGELRKAQNDAIQLQEQLKKMEIEKMELMELRESLENSNRELFLDTKSLESQKTELESELRQKESEKEILNSSLTKKEVELASTKCKIDDLTGQIDRLRANFCEASSSDESLKKELELLREENKKENEAHIVQVAQLQTTFESLEKDLLAARNSFQSLENMHDALKNTLGKTQLELENLKEDFSFSQQELIAKQEKVTKLQQEIVSYVSTVEQLQRLQKEEAANHAKTQSKLQSENNALQQRLRDLEAENETLLKEMAKSQIESAKVGERYEALTQSLKGRISLDSDYKEKMRKLGAELKSITKCLSTVDCKGGSLEEKIGNLLEEKIQLTDAEKRLKIEIERLVAEKEKQASDLAMNAVKLSELEQERHTLAALLNKVEKERNDKDVELNVLKMKMINIKDENKNKDGIINSLEAEITMSKKENEKLSLKVSELMADLSVINENSVHVDGIIQKEDGISTVNITRNEQYKMEIDALREEKEQAVNQIKSLKLKMFELSKKQAENEETVSEAKQRSALFVDFEEEWKKKEIAYVQKIQELKIATGKTETEKIEEMKRDISFLNDIIAEQYKKEKDLKEQIAILNSLPANEIMTELQRKTTQNVSLRLYCDICEVFDLHDTTDCSTQAMDMEEAIRDKAKKVKPPVRPYCEHCEEFGHDTGNCAKMQIEKPKSKDYTF</sequence>